<evidence type="ECO:0000313" key="3">
    <source>
        <dbReference type="Proteomes" id="UP000000305"/>
    </source>
</evidence>
<organism evidence="2 3">
    <name type="scientific">Daphnia pulex</name>
    <name type="common">Water flea</name>
    <dbReference type="NCBI Taxonomy" id="6669"/>
    <lineage>
        <taxon>Eukaryota</taxon>
        <taxon>Metazoa</taxon>
        <taxon>Ecdysozoa</taxon>
        <taxon>Arthropoda</taxon>
        <taxon>Crustacea</taxon>
        <taxon>Branchiopoda</taxon>
        <taxon>Diplostraca</taxon>
        <taxon>Cladocera</taxon>
        <taxon>Anomopoda</taxon>
        <taxon>Daphniidae</taxon>
        <taxon>Daphnia</taxon>
    </lineage>
</organism>
<feature type="coiled-coil region" evidence="1">
    <location>
        <begin position="103"/>
        <end position="137"/>
    </location>
</feature>
<dbReference type="Proteomes" id="UP000000305">
    <property type="component" value="Unassembled WGS sequence"/>
</dbReference>
<proteinExistence type="predicted"/>
<dbReference type="HOGENOM" id="CLU_1706042_0_0_1"/>
<sequence length="154" mass="17467">MIGHFNSFQVLNATISAFDGKSICQAVIVGNGSLNSIFINSASTKEGIRSKKCLRLCSTEKSSCTHCTSQAFYIRKLLKNKSDQKLTGKIRRKTKMQTIERGNRRVMQRNKQLLSGVKTLEQEKEELRIRAKKESLETHLKTLPPQEVIFLLPN</sequence>
<keyword evidence="3" id="KW-1185">Reference proteome</keyword>
<protein>
    <submittedName>
        <fullName evidence="2">Uncharacterized protein</fullName>
    </submittedName>
</protein>
<keyword evidence="1" id="KW-0175">Coiled coil</keyword>
<dbReference type="InParanoid" id="E9FVR1"/>
<gene>
    <name evidence="2" type="ORF">DAPPUDRAFT_310836</name>
</gene>
<reference evidence="2 3" key="1">
    <citation type="journal article" date="2011" name="Science">
        <title>The ecoresponsive genome of Daphnia pulex.</title>
        <authorList>
            <person name="Colbourne J.K."/>
            <person name="Pfrender M.E."/>
            <person name="Gilbert D."/>
            <person name="Thomas W.K."/>
            <person name="Tucker A."/>
            <person name="Oakley T.H."/>
            <person name="Tokishita S."/>
            <person name="Aerts A."/>
            <person name="Arnold G.J."/>
            <person name="Basu M.K."/>
            <person name="Bauer D.J."/>
            <person name="Caceres C.E."/>
            <person name="Carmel L."/>
            <person name="Casola C."/>
            <person name="Choi J.H."/>
            <person name="Detter J.C."/>
            <person name="Dong Q."/>
            <person name="Dusheyko S."/>
            <person name="Eads B.D."/>
            <person name="Frohlich T."/>
            <person name="Geiler-Samerotte K.A."/>
            <person name="Gerlach D."/>
            <person name="Hatcher P."/>
            <person name="Jogdeo S."/>
            <person name="Krijgsveld J."/>
            <person name="Kriventseva E.V."/>
            <person name="Kultz D."/>
            <person name="Laforsch C."/>
            <person name="Lindquist E."/>
            <person name="Lopez J."/>
            <person name="Manak J.R."/>
            <person name="Muller J."/>
            <person name="Pangilinan J."/>
            <person name="Patwardhan R.P."/>
            <person name="Pitluck S."/>
            <person name="Pritham E.J."/>
            <person name="Rechtsteiner A."/>
            <person name="Rho M."/>
            <person name="Rogozin I.B."/>
            <person name="Sakarya O."/>
            <person name="Salamov A."/>
            <person name="Schaack S."/>
            <person name="Shapiro H."/>
            <person name="Shiga Y."/>
            <person name="Skalitzky C."/>
            <person name="Smith Z."/>
            <person name="Souvorov A."/>
            <person name="Sung W."/>
            <person name="Tang Z."/>
            <person name="Tsuchiya D."/>
            <person name="Tu H."/>
            <person name="Vos H."/>
            <person name="Wang M."/>
            <person name="Wolf Y.I."/>
            <person name="Yamagata H."/>
            <person name="Yamada T."/>
            <person name="Ye Y."/>
            <person name="Shaw J.R."/>
            <person name="Andrews J."/>
            <person name="Crease T.J."/>
            <person name="Tang H."/>
            <person name="Lucas S.M."/>
            <person name="Robertson H.M."/>
            <person name="Bork P."/>
            <person name="Koonin E.V."/>
            <person name="Zdobnov E.M."/>
            <person name="Grigoriev I.V."/>
            <person name="Lynch M."/>
            <person name="Boore J.L."/>
        </authorList>
    </citation>
    <scope>NUCLEOTIDE SEQUENCE [LARGE SCALE GENOMIC DNA]</scope>
</reference>
<accession>E9FVR1</accession>
<evidence type="ECO:0000313" key="2">
    <source>
        <dbReference type="EMBL" id="EFX89059.1"/>
    </source>
</evidence>
<dbReference type="AlphaFoldDB" id="E9FVR1"/>
<dbReference type="EMBL" id="GL732525">
    <property type="protein sequence ID" value="EFX89059.1"/>
    <property type="molecule type" value="Genomic_DNA"/>
</dbReference>
<name>E9FVR1_DAPPU</name>
<evidence type="ECO:0000256" key="1">
    <source>
        <dbReference type="SAM" id="Coils"/>
    </source>
</evidence>
<dbReference type="OrthoDB" id="6387018at2759"/>
<dbReference type="KEGG" id="dpx:DAPPUDRAFT_310836"/>